<dbReference type="SMART" id="SM00028">
    <property type="entry name" value="TPR"/>
    <property type="match status" value="5"/>
</dbReference>
<name>G5JBP8_CROWT</name>
<keyword evidence="2" id="KW-0175">Coiled coil</keyword>
<dbReference type="Pfam" id="PF13432">
    <property type="entry name" value="TPR_16"/>
    <property type="match status" value="1"/>
</dbReference>
<proteinExistence type="predicted"/>
<dbReference type="InterPro" id="IPR002591">
    <property type="entry name" value="Phosphodiest/P_Trfase"/>
</dbReference>
<dbReference type="Gene3D" id="3.40.720.10">
    <property type="entry name" value="Alkaline Phosphatase, subunit A"/>
    <property type="match status" value="1"/>
</dbReference>
<evidence type="ECO:0000256" key="1">
    <source>
        <dbReference type="PROSITE-ProRule" id="PRU00339"/>
    </source>
</evidence>
<gene>
    <name evidence="3" type="ORF">CWATWH0003_4862</name>
</gene>
<dbReference type="SUPFAM" id="SSF48452">
    <property type="entry name" value="TPR-like"/>
    <property type="match status" value="2"/>
</dbReference>
<dbReference type="InterPro" id="IPR017850">
    <property type="entry name" value="Alkaline_phosphatase_core_sf"/>
</dbReference>
<feature type="coiled-coil region" evidence="2">
    <location>
        <begin position="482"/>
        <end position="517"/>
    </location>
</feature>
<dbReference type="InterPro" id="IPR011990">
    <property type="entry name" value="TPR-like_helical_dom_sf"/>
</dbReference>
<dbReference type="GO" id="GO:0016787">
    <property type="term" value="F:hydrolase activity"/>
    <property type="evidence" value="ECO:0007669"/>
    <property type="project" value="UniProtKB-ARBA"/>
</dbReference>
<dbReference type="SUPFAM" id="SSF53649">
    <property type="entry name" value="Alkaline phosphatase-like"/>
    <property type="match status" value="1"/>
</dbReference>
<dbReference type="InterPro" id="IPR027417">
    <property type="entry name" value="P-loop_NTPase"/>
</dbReference>
<dbReference type="PROSITE" id="PS50005">
    <property type="entry name" value="TPR"/>
    <property type="match status" value="1"/>
</dbReference>
<evidence type="ECO:0000313" key="3">
    <source>
        <dbReference type="EMBL" id="EHJ10389.1"/>
    </source>
</evidence>
<evidence type="ECO:0008006" key="5">
    <source>
        <dbReference type="Google" id="ProtNLM"/>
    </source>
</evidence>
<accession>G5JBP8</accession>
<dbReference type="Gene3D" id="3.40.50.300">
    <property type="entry name" value="P-loop containing nucleotide triphosphate hydrolases"/>
    <property type="match status" value="1"/>
</dbReference>
<dbReference type="SUPFAM" id="SSF52540">
    <property type="entry name" value="P-loop containing nucleoside triphosphate hydrolases"/>
    <property type="match status" value="1"/>
</dbReference>
<dbReference type="RefSeq" id="WP_007312672.1">
    <property type="nucleotide sequence ID" value="NZ_AESD01000723.1"/>
</dbReference>
<keyword evidence="1" id="KW-0802">TPR repeat</keyword>
<dbReference type="Proteomes" id="UP000003477">
    <property type="component" value="Unassembled WGS sequence"/>
</dbReference>
<dbReference type="Pfam" id="PF01663">
    <property type="entry name" value="Phosphodiest"/>
    <property type="match status" value="1"/>
</dbReference>
<evidence type="ECO:0000313" key="4">
    <source>
        <dbReference type="Proteomes" id="UP000003477"/>
    </source>
</evidence>
<dbReference type="PANTHER" id="PTHR10151:SF120">
    <property type="entry name" value="BIS(5'-ADENOSYL)-TRIPHOSPHATASE"/>
    <property type="match status" value="1"/>
</dbReference>
<sequence>MIQNAKNKVLLIGWDAADWQVITPLVDAGKMPNMKRFLEQGVMGNLATLYPVLSPMLWTSIATGKRAYKHGIHGFVEPDPQTGTVRPISNLGRKTKAIWNILNQEGKRSNVVGWWPSYPVEPINGVMVSNHYQEAPPHLGKPWIMRPGTVHPERLIDPLSDLRIHPQELEPEQLLPFVPKAAEIDQEKDKRLYSIAKIIAECSSIHAAATGLMQLEPWDFMAVYYDAIDHFGHGFMRYHPPRSPWISEEDFDLYKDVIESAYRFHDMMLGTYMNLAGEDTTIIICSDHGFHPDRLRPQHIPNEPAGPAEEHRPFGIVAMKVPNIKQDGVIFGANLLDITPTILSLYGLPVGRDMDGKPLVSAWKDEVAIDYIDSWEQQEGDAGMHPPNLRVDSVDSQAALEQLVELGYIEELDENVEVQVANTIRELRYNLARSYIGANRHREAIPILNELWEEYPEESRFAIQLFQCHLALDETESAEKIMEKALGDKQEVMEQAREELNQLVEELKDKKSEDYTEQEIHKLRKLRMKATLNPDAVSFFRGSLLFAQGNYEEAIRELDKAKKAQTHNLPSLYLKMGYAYLGLKKWFDAACYFMQVLELDPANPDAHLGLCKTHLKEHREDKALDEAMAALSLIYHNPQAHFLCGLALYRCGQITDAVKAIETAISQNPIFPNAHRYLAGIYYKEFQDGEKAAKHRNLAREAQQRIKDFKAGKIDLNQNAGSISDWVIEINTGNKPKLDAPMEDTVIIVSGLPRSGTSMMMQMLAAAGISVMTDGVREADESNPKGYYEYEKAKQVGSDNSWIPDAKGKFVKIVAQLLPKLPSGQPYRIIFMQRPLSEVIPSQDKLLERLGKKGSKLTPEKLAETYQKQLKQVEQVLNYYQDIEVLPINYNDAIANPKLIATQVNEFLGGKWDEKAMITAIDPSLRHQKS</sequence>
<dbReference type="InterPro" id="IPR019734">
    <property type="entry name" value="TPR_rpt"/>
</dbReference>
<dbReference type="Gene3D" id="1.25.40.10">
    <property type="entry name" value="Tetratricopeptide repeat domain"/>
    <property type="match status" value="2"/>
</dbReference>
<reference evidence="3 4" key="1">
    <citation type="journal article" date="2011" name="Front. Microbiol.">
        <title>Two Strains of Crocosphaera watsonii with Highly Conserved Genomes are Distinguished by Strain-Specific Features.</title>
        <authorList>
            <person name="Bench S.R."/>
            <person name="Ilikchyan I.N."/>
            <person name="Tripp H.J."/>
            <person name="Zehr J.P."/>
        </authorList>
    </citation>
    <scope>NUCLEOTIDE SEQUENCE [LARGE SCALE GENOMIC DNA]</scope>
    <source>
        <strain evidence="3 4">WH 0003</strain>
    </source>
</reference>
<organism evidence="3 4">
    <name type="scientific">Crocosphaera watsonii WH 0003</name>
    <dbReference type="NCBI Taxonomy" id="423471"/>
    <lineage>
        <taxon>Bacteria</taxon>
        <taxon>Bacillati</taxon>
        <taxon>Cyanobacteriota</taxon>
        <taxon>Cyanophyceae</taxon>
        <taxon>Oscillatoriophycideae</taxon>
        <taxon>Chroococcales</taxon>
        <taxon>Aphanothecaceae</taxon>
        <taxon>Crocosphaera</taxon>
    </lineage>
</organism>
<dbReference type="EMBL" id="AESD01000723">
    <property type="protein sequence ID" value="EHJ10389.1"/>
    <property type="molecule type" value="Genomic_DNA"/>
</dbReference>
<dbReference type="GeneID" id="88769349"/>
<evidence type="ECO:0000256" key="2">
    <source>
        <dbReference type="SAM" id="Coils"/>
    </source>
</evidence>
<dbReference type="Pfam" id="PF14559">
    <property type="entry name" value="TPR_19"/>
    <property type="match status" value="1"/>
</dbReference>
<dbReference type="PATRIC" id="fig|423471.3.peg.4554"/>
<dbReference type="AlphaFoldDB" id="G5JBP8"/>
<comment type="caution">
    <text evidence="3">The sequence shown here is derived from an EMBL/GenBank/DDBJ whole genome shotgun (WGS) entry which is preliminary data.</text>
</comment>
<dbReference type="PANTHER" id="PTHR10151">
    <property type="entry name" value="ECTONUCLEOTIDE PYROPHOSPHATASE/PHOSPHODIESTERASE"/>
    <property type="match status" value="1"/>
</dbReference>
<protein>
    <recommendedName>
        <fullName evidence="5">Type I phosphodiesterase/nucleotide pyrophosphatase</fullName>
    </recommendedName>
</protein>
<feature type="repeat" description="TPR" evidence="1">
    <location>
        <begin position="570"/>
        <end position="603"/>
    </location>
</feature>